<sequence length="153" mass="16443">MWMVRLASLLMMLSWMVFSAMPALGMPMASMASRENDGNRIVQVQTPHHHAMPSDVASVARSEQAGAKPDCQERDCAGSPCCAKHCLMAACAACVSVLPESVQIRRIAAPLTAPWPAHLARLVDHRLPPAQPPPRLERNGAASVALHTTTTCI</sequence>
<gene>
    <name evidence="2" type="ORF">BJF93_05275</name>
</gene>
<evidence type="ECO:0000256" key="1">
    <source>
        <dbReference type="SAM" id="SignalP"/>
    </source>
</evidence>
<dbReference type="EMBL" id="MKIP01000058">
    <property type="protein sequence ID" value="OLP58051.1"/>
    <property type="molecule type" value="Genomic_DNA"/>
</dbReference>
<proteinExistence type="predicted"/>
<evidence type="ECO:0000313" key="2">
    <source>
        <dbReference type="EMBL" id="OLP58051.1"/>
    </source>
</evidence>
<evidence type="ECO:0008006" key="4">
    <source>
        <dbReference type="Google" id="ProtNLM"/>
    </source>
</evidence>
<dbReference type="Proteomes" id="UP000186364">
    <property type="component" value="Unassembled WGS sequence"/>
</dbReference>
<feature type="chain" id="PRO_5013181027" description="CopL family metal-binding regulatory protein" evidence="1">
    <location>
        <begin position="20"/>
        <end position="153"/>
    </location>
</feature>
<feature type="signal peptide" evidence="1">
    <location>
        <begin position="1"/>
        <end position="19"/>
    </location>
</feature>
<organism evidence="2 3">
    <name type="scientific">Xaviernesmea oryzae</name>
    <dbReference type="NCBI Taxonomy" id="464029"/>
    <lineage>
        <taxon>Bacteria</taxon>
        <taxon>Pseudomonadati</taxon>
        <taxon>Pseudomonadota</taxon>
        <taxon>Alphaproteobacteria</taxon>
        <taxon>Hyphomicrobiales</taxon>
        <taxon>Rhizobiaceae</taxon>
        <taxon>Rhizobium/Agrobacterium group</taxon>
        <taxon>Xaviernesmea</taxon>
    </lineage>
</organism>
<dbReference type="AlphaFoldDB" id="A0A1Q9ARP2"/>
<keyword evidence="1" id="KW-0732">Signal</keyword>
<reference evidence="2 3" key="1">
    <citation type="submission" date="2016-09" db="EMBL/GenBank/DDBJ databases">
        <title>Rhizobium sp. nov., a novel species isolated from the rice rhizosphere.</title>
        <authorList>
            <person name="Zhao J."/>
            <person name="Zhang X."/>
        </authorList>
    </citation>
    <scope>NUCLEOTIDE SEQUENCE [LARGE SCALE GENOMIC DNA]</scope>
    <source>
        <strain evidence="2 3">1.7048</strain>
    </source>
</reference>
<keyword evidence="3" id="KW-1185">Reference proteome</keyword>
<comment type="caution">
    <text evidence="2">The sequence shown here is derived from an EMBL/GenBank/DDBJ whole genome shotgun (WGS) entry which is preliminary data.</text>
</comment>
<accession>A0A1Q9ARP2</accession>
<name>A0A1Q9ARP2_9HYPH</name>
<protein>
    <recommendedName>
        <fullName evidence="4">CopL family metal-binding regulatory protein</fullName>
    </recommendedName>
</protein>
<evidence type="ECO:0000313" key="3">
    <source>
        <dbReference type="Proteomes" id="UP000186364"/>
    </source>
</evidence>